<dbReference type="InterPro" id="IPR006426">
    <property type="entry name" value="Asn_synth_AEB"/>
</dbReference>
<dbReference type="SUPFAM" id="SSF52402">
    <property type="entry name" value="Adenine nucleotide alpha hydrolases-like"/>
    <property type="match status" value="1"/>
</dbReference>
<keyword evidence="8" id="KW-0061">Asparagine biosynthesis</keyword>
<feature type="binding site" evidence="9">
    <location>
        <begin position="362"/>
        <end position="363"/>
    </location>
    <ligand>
        <name>ATP</name>
        <dbReference type="ChEBI" id="CHEBI:30616"/>
    </ligand>
</feature>
<comment type="caution">
    <text evidence="11">The sequence shown here is derived from an EMBL/GenBank/DDBJ whole genome shotgun (WGS) entry which is preliminary data.</text>
</comment>
<feature type="binding site" evidence="9">
    <location>
        <position position="96"/>
    </location>
    <ligand>
        <name>L-glutamine</name>
        <dbReference type="ChEBI" id="CHEBI:58359"/>
    </ligand>
</feature>
<feature type="active site" description="For GATase activity" evidence="8">
    <location>
        <position position="2"/>
    </location>
</feature>
<evidence type="ECO:0000256" key="1">
    <source>
        <dbReference type="ARBA" id="ARBA00005187"/>
    </source>
</evidence>
<name>A0A512BGZ3_9BACT</name>
<dbReference type="InterPro" id="IPR033738">
    <property type="entry name" value="AsnB_N"/>
</dbReference>
<dbReference type="PROSITE" id="PS51278">
    <property type="entry name" value="GATASE_TYPE_2"/>
    <property type="match status" value="1"/>
</dbReference>
<evidence type="ECO:0000256" key="6">
    <source>
        <dbReference type="ARBA" id="ARBA00022962"/>
    </source>
</evidence>
<dbReference type="EC" id="6.3.5.4" evidence="3"/>
<dbReference type="GO" id="GO:0004066">
    <property type="term" value="F:asparagine synthase (glutamine-hydrolyzing) activity"/>
    <property type="evidence" value="ECO:0007669"/>
    <property type="project" value="UniProtKB-EC"/>
</dbReference>
<dbReference type="Gene3D" id="3.40.50.620">
    <property type="entry name" value="HUPs"/>
    <property type="match status" value="1"/>
</dbReference>
<dbReference type="NCBIfam" id="TIGR01536">
    <property type="entry name" value="asn_synth_AEB"/>
    <property type="match status" value="1"/>
</dbReference>
<dbReference type="RefSeq" id="WP_147205353.1">
    <property type="nucleotide sequence ID" value="NZ_BJYT01000018.1"/>
</dbReference>
<dbReference type="PANTHER" id="PTHR43284:SF1">
    <property type="entry name" value="ASPARAGINE SYNTHETASE"/>
    <property type="match status" value="1"/>
</dbReference>
<dbReference type="InterPro" id="IPR051786">
    <property type="entry name" value="ASN_synthetase/amidase"/>
</dbReference>
<dbReference type="Pfam" id="PF13522">
    <property type="entry name" value="GATase_6"/>
    <property type="match status" value="1"/>
</dbReference>
<dbReference type="Proteomes" id="UP000321513">
    <property type="component" value="Unassembled WGS sequence"/>
</dbReference>
<dbReference type="InterPro" id="IPR017932">
    <property type="entry name" value="GATase_2_dom"/>
</dbReference>
<evidence type="ECO:0000313" key="11">
    <source>
        <dbReference type="EMBL" id="GEO11242.1"/>
    </source>
</evidence>
<dbReference type="AlphaFoldDB" id="A0A512BGZ3"/>
<keyword evidence="5 9" id="KW-0067">ATP-binding</keyword>
<gene>
    <name evidence="11" type="primary">asnB_2</name>
    <name evidence="11" type="ORF">SAE01_37380</name>
</gene>
<feature type="domain" description="Glutamine amidotransferase type-2" evidence="10">
    <location>
        <begin position="2"/>
        <end position="209"/>
    </location>
</feature>
<keyword evidence="6 8" id="KW-0315">Glutamine amidotransferase</keyword>
<keyword evidence="12" id="KW-1185">Reference proteome</keyword>
<evidence type="ECO:0000313" key="12">
    <source>
        <dbReference type="Proteomes" id="UP000321513"/>
    </source>
</evidence>
<keyword evidence="8" id="KW-0028">Amino-acid biosynthesis</keyword>
<accession>A0A512BGZ3</accession>
<dbReference type="GO" id="GO:0005524">
    <property type="term" value="F:ATP binding"/>
    <property type="evidence" value="ECO:0007669"/>
    <property type="project" value="UniProtKB-KW"/>
</dbReference>
<dbReference type="Pfam" id="PF00733">
    <property type="entry name" value="Asn_synthase"/>
    <property type="match status" value="1"/>
</dbReference>
<proteinExistence type="inferred from homology"/>
<dbReference type="GO" id="GO:0005829">
    <property type="term" value="C:cytosol"/>
    <property type="evidence" value="ECO:0007669"/>
    <property type="project" value="TreeGrafter"/>
</dbReference>
<dbReference type="InterPro" id="IPR001962">
    <property type="entry name" value="Asn_synthase"/>
</dbReference>
<reference evidence="11 12" key="1">
    <citation type="submission" date="2019-07" db="EMBL/GenBank/DDBJ databases">
        <title>Whole genome shotgun sequence of Segetibacter aerophilus NBRC 106135.</title>
        <authorList>
            <person name="Hosoyama A."/>
            <person name="Uohara A."/>
            <person name="Ohji S."/>
            <person name="Ichikawa N."/>
        </authorList>
    </citation>
    <scope>NUCLEOTIDE SEQUENCE [LARGE SCALE GENOMIC DNA]</scope>
    <source>
        <strain evidence="11 12">NBRC 106135</strain>
    </source>
</reference>
<feature type="binding site" evidence="9">
    <location>
        <position position="283"/>
    </location>
    <ligand>
        <name>ATP</name>
        <dbReference type="ChEBI" id="CHEBI:30616"/>
    </ligand>
</feature>
<dbReference type="InterPro" id="IPR014729">
    <property type="entry name" value="Rossmann-like_a/b/a_fold"/>
</dbReference>
<dbReference type="Gene3D" id="3.60.20.10">
    <property type="entry name" value="Glutamine Phosphoribosylpyrophosphate, subunit 1, domain 1"/>
    <property type="match status" value="1"/>
</dbReference>
<comment type="catalytic activity">
    <reaction evidence="7">
        <text>L-aspartate + L-glutamine + ATP + H2O = L-asparagine + L-glutamate + AMP + diphosphate + H(+)</text>
        <dbReference type="Rhea" id="RHEA:12228"/>
        <dbReference type="ChEBI" id="CHEBI:15377"/>
        <dbReference type="ChEBI" id="CHEBI:15378"/>
        <dbReference type="ChEBI" id="CHEBI:29985"/>
        <dbReference type="ChEBI" id="CHEBI:29991"/>
        <dbReference type="ChEBI" id="CHEBI:30616"/>
        <dbReference type="ChEBI" id="CHEBI:33019"/>
        <dbReference type="ChEBI" id="CHEBI:58048"/>
        <dbReference type="ChEBI" id="CHEBI:58359"/>
        <dbReference type="ChEBI" id="CHEBI:456215"/>
        <dbReference type="EC" id="6.3.5.4"/>
    </reaction>
</comment>
<evidence type="ECO:0000259" key="10">
    <source>
        <dbReference type="PROSITE" id="PS51278"/>
    </source>
</evidence>
<evidence type="ECO:0000256" key="7">
    <source>
        <dbReference type="ARBA" id="ARBA00048741"/>
    </source>
</evidence>
<dbReference type="PANTHER" id="PTHR43284">
    <property type="entry name" value="ASPARAGINE SYNTHETASE (GLUTAMINE-HYDROLYZING)"/>
    <property type="match status" value="1"/>
</dbReference>
<keyword evidence="4 9" id="KW-0547">Nucleotide-binding</keyword>
<dbReference type="InterPro" id="IPR029055">
    <property type="entry name" value="Ntn_hydrolases_N"/>
</dbReference>
<sequence>MCGLAGFVGFSDNVSLAKEANKTQAHRGPDNQSIWEDETIALAHQRLSIIDLSDSANQPFVKNNFVIVFNGEIYNYKELQSLLINEKEAVFISSSDTEVILEMYIHYGLKVLEHLVGMFAFAIYNVSERSLFIARDHFGIKPLFYTTIGESFAFSSELKTLVRIPGFNKSINSKSLVSCLNYLWVSGNETMFIDCYKLPPAHYLTYSENDGIKIIRYWELDDKLKLAEGSRLINDVVNTIGSSVKRHMVADVPVSSFLSGGLDSSLIAVLAKPLTSKLSTFTISTTEKDKKIERMPDDEKYANLVASLHQLDHHVIQISPNILTSLPNIVRSLDEPIGDPAAINTYLICQAARQNGAKVLLSGMGADEIYFGYRRQKATLLAIRYNRLPNVVKNLILKVVRKMPVRFFGKGFKIGRWSKRFLTFAALPVDEAYMRSYSYYDTQELKMLLKEDYVSAIDKLRLEHKTLFFSKYNSDPVNQMCNTDLHLFMLGLNLTYTDRASMAASVEVRVPFIDKVVVTEAMQIPGHLKIKDGISKYILKKAAENILPKEIIYRPKAAFGAPIRSWISNDLRGMVDELLSEASIIKRGFLNYAFVKDLIEKDRNGKEDYAYQIYQLLTLEIWCREYLD</sequence>
<evidence type="ECO:0000256" key="3">
    <source>
        <dbReference type="ARBA" id="ARBA00012737"/>
    </source>
</evidence>
<dbReference type="EMBL" id="BJYT01000018">
    <property type="protein sequence ID" value="GEO11242.1"/>
    <property type="molecule type" value="Genomic_DNA"/>
</dbReference>
<comment type="pathway">
    <text evidence="1">Amino-acid biosynthesis; L-asparagine biosynthesis; L-asparagine from L-aspartate (L-Gln route): step 1/1.</text>
</comment>
<comment type="similarity">
    <text evidence="2">Belongs to the asparagine synthetase family.</text>
</comment>
<dbReference type="GO" id="GO:0006529">
    <property type="term" value="P:asparagine biosynthetic process"/>
    <property type="evidence" value="ECO:0007669"/>
    <property type="project" value="UniProtKB-KW"/>
</dbReference>
<evidence type="ECO:0000256" key="5">
    <source>
        <dbReference type="ARBA" id="ARBA00022840"/>
    </source>
</evidence>
<dbReference type="SUPFAM" id="SSF56235">
    <property type="entry name" value="N-terminal nucleophile aminohydrolases (Ntn hydrolases)"/>
    <property type="match status" value="1"/>
</dbReference>
<protein>
    <recommendedName>
        <fullName evidence="3">asparagine synthase (glutamine-hydrolyzing)</fullName>
        <ecNumber evidence="3">6.3.5.4</ecNumber>
    </recommendedName>
</protein>
<dbReference type="CDD" id="cd00712">
    <property type="entry name" value="AsnB"/>
    <property type="match status" value="1"/>
</dbReference>
<dbReference type="OrthoDB" id="9763290at2"/>
<evidence type="ECO:0000256" key="2">
    <source>
        <dbReference type="ARBA" id="ARBA00005752"/>
    </source>
</evidence>
<dbReference type="PIRSF" id="PIRSF001589">
    <property type="entry name" value="Asn_synthetase_glu-h"/>
    <property type="match status" value="1"/>
</dbReference>
<organism evidence="11 12">
    <name type="scientific">Segetibacter aerophilus</name>
    <dbReference type="NCBI Taxonomy" id="670293"/>
    <lineage>
        <taxon>Bacteria</taxon>
        <taxon>Pseudomonadati</taxon>
        <taxon>Bacteroidota</taxon>
        <taxon>Chitinophagia</taxon>
        <taxon>Chitinophagales</taxon>
        <taxon>Chitinophagaceae</taxon>
        <taxon>Segetibacter</taxon>
    </lineage>
</organism>
<evidence type="ECO:0000256" key="9">
    <source>
        <dbReference type="PIRSR" id="PIRSR001589-2"/>
    </source>
</evidence>
<evidence type="ECO:0000256" key="8">
    <source>
        <dbReference type="PIRSR" id="PIRSR001589-1"/>
    </source>
</evidence>
<dbReference type="CDD" id="cd01991">
    <property type="entry name" value="Asn_synthase_B_C"/>
    <property type="match status" value="1"/>
</dbReference>
<evidence type="ECO:0000256" key="4">
    <source>
        <dbReference type="ARBA" id="ARBA00022741"/>
    </source>
</evidence>